<comment type="similarity">
    <text evidence="1">Belongs to the iron-containing alcohol dehydrogenase family.</text>
</comment>
<evidence type="ECO:0000259" key="3">
    <source>
        <dbReference type="Pfam" id="PF00465"/>
    </source>
</evidence>
<dbReference type="InterPro" id="IPR039697">
    <property type="entry name" value="Alcohol_dehydrogenase_Fe"/>
</dbReference>
<dbReference type="GO" id="GO:0004022">
    <property type="term" value="F:alcohol dehydrogenase (NAD+) activity"/>
    <property type="evidence" value="ECO:0007669"/>
    <property type="project" value="TreeGrafter"/>
</dbReference>
<dbReference type="RefSeq" id="WP_020964303.1">
    <property type="nucleotide sequence ID" value="NZ_CP061839.1"/>
</dbReference>
<evidence type="ECO:0000256" key="2">
    <source>
        <dbReference type="ARBA" id="ARBA00023002"/>
    </source>
</evidence>
<proteinExistence type="inferred from homology"/>
<dbReference type="Pfam" id="PF25137">
    <property type="entry name" value="ADH_Fe_C"/>
    <property type="match status" value="1"/>
</dbReference>
<dbReference type="InterPro" id="IPR056798">
    <property type="entry name" value="ADH_Fe_C"/>
</dbReference>
<evidence type="ECO:0000256" key="1">
    <source>
        <dbReference type="ARBA" id="ARBA00007358"/>
    </source>
</evidence>
<dbReference type="PANTHER" id="PTHR11496:SF102">
    <property type="entry name" value="ALCOHOL DEHYDROGENASE 4"/>
    <property type="match status" value="1"/>
</dbReference>
<sequence length="383" mass="41290">MADFVFRLSPNIILGNYSLARIGEEAVKFGNNFMFVADPFFEDLGLIEKIKNALEEKHISLFTFNGFGKTPDSDIIERALSLARGARIRGVIACGDMVACSIGRAIASLYNETKSIYNYIEGEPITAEPLPFIQIPTTCNNPFLFGTTSGILDSRSRTVNLLKIQEGLCKLVIFDSNTYAGLAPNAMTAMSFAGLSTAFEGYVSTKGSFFSETVLGKAISIYLLSLDPQREKLVGTSREELLTQAACLSSMGIAASAPGLGTAISLAAGGKYGIASSLISTILLPYVLNDTISSNLAKTASVARMLGETMPEGGDAVELSKRGIEEIRRQLAEANLPTRLKDIDLTIEALVPVSEDAAKLSFMNYIPHPMSSRDIFEIIKQAF</sequence>
<dbReference type="CDD" id="cd14864">
    <property type="entry name" value="Fe-ADH-like"/>
    <property type="match status" value="1"/>
</dbReference>
<dbReference type="Gene3D" id="1.20.1090.10">
    <property type="entry name" value="Dehydroquinate synthase-like - alpha domain"/>
    <property type="match status" value="1"/>
</dbReference>
<dbReference type="GO" id="GO:0046872">
    <property type="term" value="F:metal ion binding"/>
    <property type="evidence" value="ECO:0007669"/>
    <property type="project" value="InterPro"/>
</dbReference>
<dbReference type="InterPro" id="IPR001670">
    <property type="entry name" value="ADH_Fe/GldA"/>
</dbReference>
<feature type="domain" description="Alcohol dehydrogenase iron-type/glycerol dehydrogenase GldA" evidence="3">
    <location>
        <begin position="10"/>
        <end position="175"/>
    </location>
</feature>
<reference evidence="5 6" key="1">
    <citation type="submission" date="2020-09" db="EMBL/GenBank/DDBJ databases">
        <title>Characterization of Treponema spp. from bovine digital dermatitis in Korea.</title>
        <authorList>
            <person name="Espiritu H.M."/>
            <person name="Cho Y.I."/>
            <person name="Mamuad L."/>
        </authorList>
    </citation>
    <scope>NUCLEOTIDE SEQUENCE [LARGE SCALE GENOMIC DNA]</scope>
    <source>
        <strain evidence="5 6">KS1</strain>
    </source>
</reference>
<evidence type="ECO:0000313" key="6">
    <source>
        <dbReference type="Proteomes" id="UP000593915"/>
    </source>
</evidence>
<dbReference type="EMBL" id="CP061839">
    <property type="protein sequence ID" value="QOW60582.1"/>
    <property type="molecule type" value="Genomic_DNA"/>
</dbReference>
<keyword evidence="2" id="KW-0560">Oxidoreductase</keyword>
<feature type="domain" description="Fe-containing alcohol dehydrogenase-like C-terminal" evidence="4">
    <location>
        <begin position="195"/>
        <end position="383"/>
    </location>
</feature>
<evidence type="ECO:0000313" key="5">
    <source>
        <dbReference type="EMBL" id="QOW60582.1"/>
    </source>
</evidence>
<dbReference type="PANTHER" id="PTHR11496">
    <property type="entry name" value="ALCOHOL DEHYDROGENASE"/>
    <property type="match status" value="1"/>
</dbReference>
<dbReference type="SUPFAM" id="SSF56796">
    <property type="entry name" value="Dehydroquinate synthase-like"/>
    <property type="match status" value="1"/>
</dbReference>
<accession>A0A7S6WNY7</accession>
<name>A0A7S6WNY7_9SPIR</name>
<dbReference type="GeneID" id="301089198"/>
<protein>
    <submittedName>
        <fullName evidence="5">Iron-containing alcohol dehydrogenase</fullName>
    </submittedName>
</protein>
<evidence type="ECO:0000259" key="4">
    <source>
        <dbReference type="Pfam" id="PF25137"/>
    </source>
</evidence>
<dbReference type="AlphaFoldDB" id="A0A7S6WNY7"/>
<organism evidence="5 6">
    <name type="scientific">Treponema pedis</name>
    <dbReference type="NCBI Taxonomy" id="409322"/>
    <lineage>
        <taxon>Bacteria</taxon>
        <taxon>Pseudomonadati</taxon>
        <taxon>Spirochaetota</taxon>
        <taxon>Spirochaetia</taxon>
        <taxon>Spirochaetales</taxon>
        <taxon>Treponemataceae</taxon>
        <taxon>Treponema</taxon>
    </lineage>
</organism>
<gene>
    <name evidence="5" type="ORF">IFE08_12375</name>
</gene>
<dbReference type="Pfam" id="PF00465">
    <property type="entry name" value="Fe-ADH"/>
    <property type="match status" value="1"/>
</dbReference>
<dbReference type="Gene3D" id="3.40.50.1970">
    <property type="match status" value="1"/>
</dbReference>
<dbReference type="Proteomes" id="UP000593915">
    <property type="component" value="Chromosome"/>
</dbReference>